<name>A0A3P6R3M8_CYLGO</name>
<dbReference type="AlphaFoldDB" id="A0A3P6R3M8"/>
<protein>
    <submittedName>
        <fullName evidence="1">Uncharacterized protein</fullName>
    </submittedName>
</protein>
<evidence type="ECO:0000313" key="2">
    <source>
        <dbReference type="Proteomes" id="UP000271889"/>
    </source>
</evidence>
<dbReference type="OrthoDB" id="10335351at2759"/>
<dbReference type="EMBL" id="UYRV01010185">
    <property type="protein sequence ID" value="VDK57236.1"/>
    <property type="molecule type" value="Genomic_DNA"/>
</dbReference>
<gene>
    <name evidence="1" type="ORF">CGOC_LOCUS3911</name>
</gene>
<dbReference type="Proteomes" id="UP000271889">
    <property type="component" value="Unassembled WGS sequence"/>
</dbReference>
<accession>A0A3P6R3M8</accession>
<sequence>MRTTIVEPSIVPELAVLTNLRISKEKQPSLTHRCATMRNVDAVQEAGGRSATEGILVSGTNSPYFKRTISFRMVHKLYIFPYKFFLYVVPTVVCDLGACGE</sequence>
<evidence type="ECO:0000313" key="1">
    <source>
        <dbReference type="EMBL" id="VDK57236.1"/>
    </source>
</evidence>
<proteinExistence type="predicted"/>
<keyword evidence="2" id="KW-1185">Reference proteome</keyword>
<reference evidence="1 2" key="1">
    <citation type="submission" date="2018-11" db="EMBL/GenBank/DDBJ databases">
        <authorList>
            <consortium name="Pathogen Informatics"/>
        </authorList>
    </citation>
    <scope>NUCLEOTIDE SEQUENCE [LARGE SCALE GENOMIC DNA]</scope>
</reference>
<organism evidence="1 2">
    <name type="scientific">Cylicostephanus goldi</name>
    <name type="common">Nematode worm</name>
    <dbReference type="NCBI Taxonomy" id="71465"/>
    <lineage>
        <taxon>Eukaryota</taxon>
        <taxon>Metazoa</taxon>
        <taxon>Ecdysozoa</taxon>
        <taxon>Nematoda</taxon>
        <taxon>Chromadorea</taxon>
        <taxon>Rhabditida</taxon>
        <taxon>Rhabditina</taxon>
        <taxon>Rhabditomorpha</taxon>
        <taxon>Strongyloidea</taxon>
        <taxon>Strongylidae</taxon>
        <taxon>Cylicostephanus</taxon>
    </lineage>
</organism>